<evidence type="ECO:0000256" key="6">
    <source>
        <dbReference type="ARBA" id="ARBA00022827"/>
    </source>
</evidence>
<evidence type="ECO:0000256" key="8">
    <source>
        <dbReference type="ARBA" id="ARBA00022990"/>
    </source>
</evidence>
<feature type="domain" description="Acyl-CoA dehydrogenase/oxidase C-terminal" evidence="16">
    <location>
        <begin position="254"/>
        <end position="402"/>
    </location>
</feature>
<comment type="catalytic activity">
    <reaction evidence="13">
        <text>eicosanoyl-CoA + oxidized [electron-transfer flavoprotein] + H(+) = (2E)-eicosenoyl-CoA + reduced [electron-transfer flavoprotein]</text>
        <dbReference type="Rhea" id="RHEA:47236"/>
        <dbReference type="Rhea" id="RHEA-COMP:10685"/>
        <dbReference type="Rhea" id="RHEA-COMP:10686"/>
        <dbReference type="ChEBI" id="CHEBI:15378"/>
        <dbReference type="ChEBI" id="CHEBI:57380"/>
        <dbReference type="ChEBI" id="CHEBI:57692"/>
        <dbReference type="ChEBI" id="CHEBI:58307"/>
        <dbReference type="ChEBI" id="CHEBI:74691"/>
    </reaction>
    <physiologicalReaction direction="left-to-right" evidence="13">
        <dbReference type="Rhea" id="RHEA:47237"/>
    </physiologicalReaction>
</comment>
<evidence type="ECO:0000256" key="10">
    <source>
        <dbReference type="ARBA" id="ARBA00023136"/>
    </source>
</evidence>
<evidence type="ECO:0000259" key="19">
    <source>
        <dbReference type="Pfam" id="PF21343"/>
    </source>
</evidence>
<evidence type="ECO:0000256" key="4">
    <source>
        <dbReference type="ARBA" id="ARBA00022553"/>
    </source>
</evidence>
<dbReference type="GO" id="GO:0016020">
    <property type="term" value="C:membrane"/>
    <property type="evidence" value="ECO:0007669"/>
    <property type="project" value="UniProtKB-SubCell"/>
</dbReference>
<name>A0A1L4CX38_9BACT</name>
<dbReference type="GO" id="GO:0006631">
    <property type="term" value="P:fatty acid metabolic process"/>
    <property type="evidence" value="ECO:0007669"/>
    <property type="project" value="UniProtKB-ARBA"/>
</dbReference>
<feature type="domain" description="Acyl-CoA dehydrogenase/oxidase N-terminal" evidence="18">
    <location>
        <begin position="40"/>
        <end position="144"/>
    </location>
</feature>
<evidence type="ECO:0000256" key="13">
    <source>
        <dbReference type="ARBA" id="ARBA00049140"/>
    </source>
</evidence>
<evidence type="ECO:0000313" key="20">
    <source>
        <dbReference type="EMBL" id="APJ02515.1"/>
    </source>
</evidence>
<dbReference type="Pfam" id="PF02771">
    <property type="entry name" value="Acyl-CoA_dh_N"/>
    <property type="match status" value="1"/>
</dbReference>
<dbReference type="Gene3D" id="2.40.110.10">
    <property type="entry name" value="Butyryl-CoA Dehydrogenase, subunit A, domain 2"/>
    <property type="match status" value="1"/>
</dbReference>
<dbReference type="Gene3D" id="1.20.140.10">
    <property type="entry name" value="Butyryl-CoA Dehydrogenase, subunit A, domain 3"/>
    <property type="match status" value="2"/>
</dbReference>
<dbReference type="InterPro" id="IPR049448">
    <property type="entry name" value="ACAD9/ACADV-like_C"/>
</dbReference>
<evidence type="ECO:0000256" key="11">
    <source>
        <dbReference type="ARBA" id="ARBA00047916"/>
    </source>
</evidence>
<evidence type="ECO:0000256" key="2">
    <source>
        <dbReference type="ARBA" id="ARBA00004170"/>
    </source>
</evidence>
<evidence type="ECO:0000256" key="5">
    <source>
        <dbReference type="ARBA" id="ARBA00022630"/>
    </source>
</evidence>
<dbReference type="PANTHER" id="PTHR43884">
    <property type="entry name" value="ACYL-COA DEHYDROGENASE"/>
    <property type="match status" value="1"/>
</dbReference>
<comment type="catalytic activity">
    <reaction evidence="11">
        <text>oxidized [electron-transfer flavoprotein] + hexadecanoyl-CoA + H(+) = (2E)-hexadecenoyl-CoA + reduced [electron-transfer flavoprotein]</text>
        <dbReference type="Rhea" id="RHEA:43448"/>
        <dbReference type="Rhea" id="RHEA-COMP:10685"/>
        <dbReference type="Rhea" id="RHEA-COMP:10686"/>
        <dbReference type="ChEBI" id="CHEBI:15378"/>
        <dbReference type="ChEBI" id="CHEBI:57379"/>
        <dbReference type="ChEBI" id="CHEBI:57692"/>
        <dbReference type="ChEBI" id="CHEBI:58307"/>
        <dbReference type="ChEBI" id="CHEBI:61526"/>
    </reaction>
    <physiologicalReaction direction="left-to-right" evidence="11">
        <dbReference type="Rhea" id="RHEA:43449"/>
    </physiologicalReaction>
</comment>
<dbReference type="InterPro" id="IPR037069">
    <property type="entry name" value="AcylCoA_DH/ox_N_sf"/>
</dbReference>
<keyword evidence="10" id="KW-0472">Membrane</keyword>
<keyword evidence="8" id="KW-0007">Acetylation</keyword>
<evidence type="ECO:0000259" key="17">
    <source>
        <dbReference type="Pfam" id="PF02770"/>
    </source>
</evidence>
<dbReference type="FunFam" id="1.10.540.10:FF:000001">
    <property type="entry name" value="Very long-chain-specific acyl-CoA dehydrogenase, mitochondrial"/>
    <property type="match status" value="1"/>
</dbReference>
<dbReference type="RefSeq" id="WP_148696222.1">
    <property type="nucleotide sequence ID" value="NZ_CP017834.1"/>
</dbReference>
<comment type="subcellular location">
    <subcellularLocation>
        <location evidence="2">Membrane</location>
        <topology evidence="2">Peripheral membrane protein</topology>
    </subcellularLocation>
</comment>
<comment type="catalytic activity">
    <reaction evidence="12">
        <text>tetradecanoyl-CoA + oxidized [electron-transfer flavoprotein] + H(+) = (2E)-tetradecenoyl-CoA + reduced [electron-transfer flavoprotein]</text>
        <dbReference type="Rhea" id="RHEA:47316"/>
        <dbReference type="Rhea" id="RHEA-COMP:10685"/>
        <dbReference type="Rhea" id="RHEA-COMP:10686"/>
        <dbReference type="ChEBI" id="CHEBI:15378"/>
        <dbReference type="ChEBI" id="CHEBI:57385"/>
        <dbReference type="ChEBI" id="CHEBI:57692"/>
        <dbReference type="ChEBI" id="CHEBI:58307"/>
        <dbReference type="ChEBI" id="CHEBI:61405"/>
    </reaction>
    <physiologicalReaction direction="left-to-right" evidence="12">
        <dbReference type="Rhea" id="RHEA:47317"/>
    </physiologicalReaction>
</comment>
<dbReference type="PROSITE" id="PS00073">
    <property type="entry name" value="ACYL_COA_DH_2"/>
    <property type="match status" value="1"/>
</dbReference>
<evidence type="ECO:0000259" key="16">
    <source>
        <dbReference type="Pfam" id="PF00441"/>
    </source>
</evidence>
<accession>A0A1L4CX38</accession>
<keyword evidence="5 15" id="KW-0285">Flavoprotein</keyword>
<dbReference type="FunFam" id="2.40.110.10:FF:000006">
    <property type="entry name" value="very long-chain specific acyl-CoA dehydrogenase, mitochondrial"/>
    <property type="match status" value="1"/>
</dbReference>
<dbReference type="Pfam" id="PF21343">
    <property type="entry name" value="ACAD9-ACADV_C"/>
    <property type="match status" value="1"/>
</dbReference>
<dbReference type="InterPro" id="IPR046373">
    <property type="entry name" value="Acyl-CoA_Oxase/DH_mid-dom_sf"/>
</dbReference>
<dbReference type="Pfam" id="PF02770">
    <property type="entry name" value="Acyl-CoA_dh_M"/>
    <property type="match status" value="1"/>
</dbReference>
<evidence type="ECO:0000313" key="21">
    <source>
        <dbReference type="Proteomes" id="UP000184731"/>
    </source>
</evidence>
<keyword evidence="4" id="KW-0597">Phosphoprotein</keyword>
<dbReference type="STRING" id="1915309.AXG55_00625"/>
<comment type="similarity">
    <text evidence="3 15">Belongs to the acyl-CoA dehydrogenase family.</text>
</comment>
<dbReference type="Pfam" id="PF00441">
    <property type="entry name" value="Acyl-CoA_dh_1"/>
    <property type="match status" value="1"/>
</dbReference>
<evidence type="ECO:0000259" key="18">
    <source>
        <dbReference type="Pfam" id="PF02771"/>
    </source>
</evidence>
<keyword evidence="9 15" id="KW-0560">Oxidoreductase</keyword>
<evidence type="ECO:0000256" key="7">
    <source>
        <dbReference type="ARBA" id="ARBA00022946"/>
    </source>
</evidence>
<dbReference type="AlphaFoldDB" id="A0A1L4CX38"/>
<keyword evidence="21" id="KW-1185">Reference proteome</keyword>
<sequence>MSGNTKFSFMKNIFNGHIPEKSLHHYPFFNTNRENDYMLMANSINDWMKQNVNSLKFDQEKKLPPEIIEGMKEMGLFGLIIPEAFGGSEFTQTLYTRTLELLNKHDASVTLTAGAHSSIGLKGLYLYGNEKQKAKYMPKLATGETVASFALTEPTAGSDAAGIKTRAVKNGDHYILNGSKLWITNGGFAEFFTVFAKEEINGEDKITAFIVTRDMGGVSNGPEEHKLGIKASSTVEVYFKDVKVPAENILGKPGDGFKIAMGILNQGRMGLAGGALGAMKSVMDECIVYTKNRKAFGHSISDFGLVQSMLADMAMNIYASESATYFATNLVDSGDSDYSIEAAICKVFVTEAGWKTINTAMQIHGGNGYMVEYGIERKLRDGRIGLIFEGTNEILRLFIAMTGLKETASQYQRLNKELQTFQGPKNLDFLNSAIEKIGFLSEFAFSEVKKNVVAEQLEGFHPALEKECERLSAATQALATTSSKLIRSYGHKLVDEQLQLARLADIAIDTYVIASVLSRINSVLEKHGGVEKNQTELSMAKLIIRDAKARVNQSLYNIRVNHDDVIKDIAQKLVEKEKFPFAMDTVK</sequence>
<evidence type="ECO:0000256" key="15">
    <source>
        <dbReference type="RuleBase" id="RU362125"/>
    </source>
</evidence>
<evidence type="ECO:0008006" key="22">
    <source>
        <dbReference type="Google" id="ProtNLM"/>
    </source>
</evidence>
<dbReference type="InterPro" id="IPR009075">
    <property type="entry name" value="AcylCo_DH/oxidase_C"/>
</dbReference>
<dbReference type="Gene3D" id="1.10.540.10">
    <property type="entry name" value="Acyl-CoA dehydrogenase/oxidase, N-terminal domain"/>
    <property type="match status" value="1"/>
</dbReference>
<evidence type="ECO:0000256" key="12">
    <source>
        <dbReference type="ARBA" id="ARBA00049038"/>
    </source>
</evidence>
<dbReference type="InterPro" id="IPR036250">
    <property type="entry name" value="AcylCo_DH-like_C"/>
</dbReference>
<dbReference type="KEGG" id="saqi:AXG55_00625"/>
<dbReference type="PANTHER" id="PTHR43884:SF9">
    <property type="entry name" value="COMPLEX I ASSEMBLY FACTOR ACAD9, MITOCHONDRIAL"/>
    <property type="match status" value="1"/>
</dbReference>
<proteinExistence type="inferred from homology"/>
<feature type="domain" description="ACAD9/ACADV-like C-terminal" evidence="19">
    <location>
        <begin position="462"/>
        <end position="578"/>
    </location>
</feature>
<organism evidence="20 21">
    <name type="scientific">Silvanigrella aquatica</name>
    <dbReference type="NCBI Taxonomy" id="1915309"/>
    <lineage>
        <taxon>Bacteria</taxon>
        <taxon>Pseudomonadati</taxon>
        <taxon>Bdellovibrionota</taxon>
        <taxon>Oligoflexia</taxon>
        <taxon>Silvanigrellales</taxon>
        <taxon>Silvanigrellaceae</taxon>
        <taxon>Silvanigrella</taxon>
    </lineage>
</organism>
<keyword evidence="7" id="KW-0809">Transit peptide</keyword>
<dbReference type="InterPro" id="IPR006089">
    <property type="entry name" value="Acyl-CoA_DH_CS"/>
</dbReference>
<protein>
    <recommendedName>
        <fullName evidence="22">Acyl-CoA dehydrogenase</fullName>
    </recommendedName>
</protein>
<dbReference type="FunFam" id="1.20.140.10:FF:000008">
    <property type="entry name" value="acyl-CoA dehydrogenase family member 9, mitochondrial"/>
    <property type="match status" value="1"/>
</dbReference>
<evidence type="ECO:0000256" key="3">
    <source>
        <dbReference type="ARBA" id="ARBA00009347"/>
    </source>
</evidence>
<dbReference type="PROSITE" id="PS00072">
    <property type="entry name" value="ACYL_COA_DH_1"/>
    <property type="match status" value="1"/>
</dbReference>
<evidence type="ECO:0000256" key="1">
    <source>
        <dbReference type="ARBA" id="ARBA00001974"/>
    </source>
</evidence>
<dbReference type="InterPro" id="IPR006091">
    <property type="entry name" value="Acyl-CoA_Oxase/DH_mid-dom"/>
</dbReference>
<dbReference type="OrthoDB" id="9769473at2"/>
<dbReference type="GO" id="GO:0050660">
    <property type="term" value="F:flavin adenine dinucleotide binding"/>
    <property type="evidence" value="ECO:0007669"/>
    <property type="project" value="InterPro"/>
</dbReference>
<keyword evidence="6 15" id="KW-0274">FAD</keyword>
<dbReference type="EMBL" id="CP017834">
    <property type="protein sequence ID" value="APJ02515.1"/>
    <property type="molecule type" value="Genomic_DNA"/>
</dbReference>
<dbReference type="GO" id="GO:0003995">
    <property type="term" value="F:acyl-CoA dehydrogenase activity"/>
    <property type="evidence" value="ECO:0007669"/>
    <property type="project" value="InterPro"/>
</dbReference>
<gene>
    <name evidence="20" type="ORF">AXG55_00625</name>
</gene>
<dbReference type="SUPFAM" id="SSF47203">
    <property type="entry name" value="Acyl-CoA dehydrogenase C-terminal domain-like"/>
    <property type="match status" value="1"/>
</dbReference>
<comment type="catalytic activity">
    <reaction evidence="14">
        <text>octadecanoyl-CoA + oxidized [electron-transfer flavoprotein] + H(+) = (2E)-octadecenoyl-CoA + reduced [electron-transfer flavoprotein]</text>
        <dbReference type="Rhea" id="RHEA:47240"/>
        <dbReference type="Rhea" id="RHEA-COMP:10685"/>
        <dbReference type="Rhea" id="RHEA-COMP:10686"/>
        <dbReference type="ChEBI" id="CHEBI:15378"/>
        <dbReference type="ChEBI" id="CHEBI:57394"/>
        <dbReference type="ChEBI" id="CHEBI:57692"/>
        <dbReference type="ChEBI" id="CHEBI:58307"/>
        <dbReference type="ChEBI" id="CHEBI:71412"/>
    </reaction>
    <physiologicalReaction direction="left-to-right" evidence="14">
        <dbReference type="Rhea" id="RHEA:47241"/>
    </physiologicalReaction>
</comment>
<feature type="domain" description="Acyl-CoA oxidase/dehydrogenase middle" evidence="17">
    <location>
        <begin position="148"/>
        <end position="242"/>
    </location>
</feature>
<reference evidence="20 21" key="1">
    <citation type="submission" date="2016-10" db="EMBL/GenBank/DDBJ databases">
        <title>Silvanigrella aquatica sp. nov., isolated from a freshwater lake located in the Black Forest, Germany, description of Silvanigrellaceae fam. nov., Silvanigrellales ord. nov., reclassification of the order Bdellovibrionales in the class Oligoflexia, reclassification of the families Bacteriovoracaceae and Halobacteriovoraceae in the new order Bacteriovoracales ord. nov., and reclassification of the family Pseudobacteriovoracaceae in the order Oligoflexiales.</title>
        <authorList>
            <person name="Hahn M.W."/>
            <person name="Schmidt J."/>
            <person name="Koll U."/>
            <person name="Rohde M."/>
            <person name="Verbag S."/>
            <person name="Pitt A."/>
            <person name="Nakai R."/>
            <person name="Naganuma T."/>
            <person name="Lang E."/>
        </authorList>
    </citation>
    <scope>NUCLEOTIDE SEQUENCE [LARGE SCALE GENOMIC DNA]</scope>
    <source>
        <strain evidence="20 21">MWH-Nonnen-W8red</strain>
    </source>
</reference>
<dbReference type="Proteomes" id="UP000184731">
    <property type="component" value="Chromosome"/>
</dbReference>
<evidence type="ECO:0000256" key="14">
    <source>
        <dbReference type="ARBA" id="ARBA00049224"/>
    </source>
</evidence>
<dbReference type="InterPro" id="IPR009100">
    <property type="entry name" value="AcylCoA_DH/oxidase_NM_dom_sf"/>
</dbReference>
<dbReference type="SUPFAM" id="SSF56645">
    <property type="entry name" value="Acyl-CoA dehydrogenase NM domain-like"/>
    <property type="match status" value="1"/>
</dbReference>
<dbReference type="InterPro" id="IPR013786">
    <property type="entry name" value="AcylCoA_DH/ox_N"/>
</dbReference>
<comment type="cofactor">
    <cofactor evidence="1 15">
        <name>FAD</name>
        <dbReference type="ChEBI" id="CHEBI:57692"/>
    </cofactor>
</comment>
<evidence type="ECO:0000256" key="9">
    <source>
        <dbReference type="ARBA" id="ARBA00023002"/>
    </source>
</evidence>